<dbReference type="SUPFAM" id="SSF51735">
    <property type="entry name" value="NAD(P)-binding Rossmann-fold domains"/>
    <property type="match status" value="1"/>
</dbReference>
<dbReference type="PANTHER" id="PTHR43725">
    <property type="entry name" value="UDP-GLUCOSE 4-EPIMERASE"/>
    <property type="match status" value="1"/>
</dbReference>
<accession>A0A816MMS1</accession>
<dbReference type="Gene3D" id="3.40.50.720">
    <property type="entry name" value="NAD(P)-binding Rossmann-like Domain"/>
    <property type="match status" value="1"/>
</dbReference>
<protein>
    <submittedName>
        <fullName evidence="1">(rape) hypothetical protein</fullName>
    </submittedName>
</protein>
<proteinExistence type="predicted"/>
<dbReference type="Gene3D" id="3.90.25.10">
    <property type="entry name" value="UDP-galactose 4-epimerase, domain 1"/>
    <property type="match status" value="1"/>
</dbReference>
<dbReference type="InterPro" id="IPR036291">
    <property type="entry name" value="NAD(P)-bd_dom_sf"/>
</dbReference>
<evidence type="ECO:0000313" key="1">
    <source>
        <dbReference type="EMBL" id="CAF1989789.1"/>
    </source>
</evidence>
<sequence>MMNYSNSVCSSTHMIPISFSIARDIPATEPEWRIIPLRHFNPIGAHESGRIGEYSKGIPNNLMTYIQQVPVGRFPELNVFGHDYPTQDGSAIHGTLYALSNHLCLSGFLLF</sequence>
<dbReference type="Proteomes" id="UP001295469">
    <property type="component" value="Chromosome C07"/>
</dbReference>
<dbReference type="EMBL" id="HG994371">
    <property type="protein sequence ID" value="CAF1989789.1"/>
    <property type="molecule type" value="Genomic_DNA"/>
</dbReference>
<dbReference type="AlphaFoldDB" id="A0A816MMS1"/>
<gene>
    <name evidence="1" type="ORF">DARMORV10_C07P27370.1</name>
</gene>
<organism evidence="1">
    <name type="scientific">Brassica napus</name>
    <name type="common">Rape</name>
    <dbReference type="NCBI Taxonomy" id="3708"/>
    <lineage>
        <taxon>Eukaryota</taxon>
        <taxon>Viridiplantae</taxon>
        <taxon>Streptophyta</taxon>
        <taxon>Embryophyta</taxon>
        <taxon>Tracheophyta</taxon>
        <taxon>Spermatophyta</taxon>
        <taxon>Magnoliopsida</taxon>
        <taxon>eudicotyledons</taxon>
        <taxon>Gunneridae</taxon>
        <taxon>Pentapetalae</taxon>
        <taxon>rosids</taxon>
        <taxon>malvids</taxon>
        <taxon>Brassicales</taxon>
        <taxon>Brassicaceae</taxon>
        <taxon>Brassiceae</taxon>
        <taxon>Brassica</taxon>
    </lineage>
</organism>
<dbReference type="PANTHER" id="PTHR43725:SF24">
    <property type="entry name" value="BIFUNCTIONAL UDP-GLUCOSE 4-EPIMERASE AND UDP-XYLOSE 4-EPIMERASE 3"/>
    <property type="match status" value="1"/>
</dbReference>
<dbReference type="SMR" id="A0A816MMS1"/>
<name>A0A816MMS1_BRANA</name>
<reference evidence="1" key="1">
    <citation type="submission" date="2021-01" db="EMBL/GenBank/DDBJ databases">
        <authorList>
            <consortium name="Genoscope - CEA"/>
            <person name="William W."/>
        </authorList>
    </citation>
    <scope>NUCLEOTIDE SEQUENCE</scope>
</reference>